<gene>
    <name evidence="1" type="ORF">BYL167_LOCUS42508</name>
    <name evidence="2" type="ORF">GIL414_LOCUS48890</name>
</gene>
<comment type="caution">
    <text evidence="2">The sequence shown here is derived from an EMBL/GenBank/DDBJ whole genome shotgun (WGS) entry which is preliminary data.</text>
</comment>
<dbReference type="AlphaFoldDB" id="A0A8S3BVI5"/>
<dbReference type="EMBL" id="CAJOBJ010159569">
    <property type="protein sequence ID" value="CAF4840430.1"/>
    <property type="molecule type" value="Genomic_DNA"/>
</dbReference>
<proteinExistence type="predicted"/>
<feature type="non-terminal residue" evidence="2">
    <location>
        <position position="81"/>
    </location>
</feature>
<dbReference type="Proteomes" id="UP000681967">
    <property type="component" value="Unassembled WGS sequence"/>
</dbReference>
<accession>A0A8S3BVI5</accession>
<protein>
    <submittedName>
        <fullName evidence="2">Uncharacterized protein</fullName>
    </submittedName>
</protein>
<evidence type="ECO:0000313" key="1">
    <source>
        <dbReference type="EMBL" id="CAF4658988.1"/>
    </source>
</evidence>
<sequence>LNGTMQQNDDEEELSVRNCDQIEIIKKPIQRSRSRASSYVTTDLSTISLTDEFEFHPLQPSTICRWPGGVGLDSSYSDMIS</sequence>
<evidence type="ECO:0000313" key="2">
    <source>
        <dbReference type="EMBL" id="CAF4840430.1"/>
    </source>
</evidence>
<organism evidence="2 3">
    <name type="scientific">Rotaria magnacalcarata</name>
    <dbReference type="NCBI Taxonomy" id="392030"/>
    <lineage>
        <taxon>Eukaryota</taxon>
        <taxon>Metazoa</taxon>
        <taxon>Spiralia</taxon>
        <taxon>Gnathifera</taxon>
        <taxon>Rotifera</taxon>
        <taxon>Eurotatoria</taxon>
        <taxon>Bdelloidea</taxon>
        <taxon>Philodinida</taxon>
        <taxon>Philodinidae</taxon>
        <taxon>Rotaria</taxon>
    </lineage>
</organism>
<dbReference type="Proteomes" id="UP000681720">
    <property type="component" value="Unassembled WGS sequence"/>
</dbReference>
<reference evidence="2" key="1">
    <citation type="submission" date="2021-02" db="EMBL/GenBank/DDBJ databases">
        <authorList>
            <person name="Nowell W R."/>
        </authorList>
    </citation>
    <scope>NUCLEOTIDE SEQUENCE</scope>
</reference>
<dbReference type="EMBL" id="CAJOBH010110541">
    <property type="protein sequence ID" value="CAF4658988.1"/>
    <property type="molecule type" value="Genomic_DNA"/>
</dbReference>
<name>A0A8S3BVI5_9BILA</name>
<feature type="non-terminal residue" evidence="2">
    <location>
        <position position="1"/>
    </location>
</feature>
<evidence type="ECO:0000313" key="3">
    <source>
        <dbReference type="Proteomes" id="UP000681720"/>
    </source>
</evidence>